<feature type="compositionally biased region" description="Basic residues" evidence="1">
    <location>
        <begin position="65"/>
        <end position="77"/>
    </location>
</feature>
<accession>A0ABV6RY16</accession>
<evidence type="ECO:0000313" key="2">
    <source>
        <dbReference type="EMBL" id="MFC0681876.1"/>
    </source>
</evidence>
<proteinExistence type="predicted"/>
<evidence type="ECO:0000256" key="1">
    <source>
        <dbReference type="SAM" id="MobiDB-lite"/>
    </source>
</evidence>
<organism evidence="2 3">
    <name type="scientific">Lysobacter korlensis</name>
    <dbReference type="NCBI Taxonomy" id="553636"/>
    <lineage>
        <taxon>Bacteria</taxon>
        <taxon>Pseudomonadati</taxon>
        <taxon>Pseudomonadota</taxon>
        <taxon>Gammaproteobacteria</taxon>
        <taxon>Lysobacterales</taxon>
        <taxon>Lysobacteraceae</taxon>
        <taxon>Lysobacter</taxon>
    </lineage>
</organism>
<name>A0ABV6RY16_9GAMM</name>
<gene>
    <name evidence="2" type="ORF">ACFFGH_28925</name>
</gene>
<comment type="caution">
    <text evidence="2">The sequence shown here is derived from an EMBL/GenBank/DDBJ whole genome shotgun (WGS) entry which is preliminary data.</text>
</comment>
<keyword evidence="3" id="KW-1185">Reference proteome</keyword>
<dbReference type="EMBL" id="JBHLTG010000009">
    <property type="protein sequence ID" value="MFC0681876.1"/>
    <property type="molecule type" value="Genomic_DNA"/>
</dbReference>
<dbReference type="Proteomes" id="UP001589896">
    <property type="component" value="Unassembled WGS sequence"/>
</dbReference>
<evidence type="ECO:0000313" key="3">
    <source>
        <dbReference type="Proteomes" id="UP001589896"/>
    </source>
</evidence>
<feature type="compositionally biased region" description="Low complexity" evidence="1">
    <location>
        <begin position="26"/>
        <end position="37"/>
    </location>
</feature>
<protein>
    <submittedName>
        <fullName evidence="2">Uncharacterized protein</fullName>
    </submittedName>
</protein>
<feature type="region of interest" description="Disordered" evidence="1">
    <location>
        <begin position="25"/>
        <end position="77"/>
    </location>
</feature>
<dbReference type="RefSeq" id="WP_386675321.1">
    <property type="nucleotide sequence ID" value="NZ_JBHLTG010000009.1"/>
</dbReference>
<reference evidence="2 3" key="1">
    <citation type="submission" date="2024-09" db="EMBL/GenBank/DDBJ databases">
        <authorList>
            <person name="Sun Q."/>
            <person name="Mori K."/>
        </authorList>
    </citation>
    <scope>NUCLEOTIDE SEQUENCE [LARGE SCALE GENOMIC DNA]</scope>
    <source>
        <strain evidence="2 3">KCTC 23076</strain>
    </source>
</reference>
<sequence length="77" mass="8620">MSTFALPPLRLPFPNIRAVQRPLPKVQPAADPVQQAADLDESCRPVPASSRDLTIPDVVPPQRSSWRRPLRIRGRES</sequence>